<evidence type="ECO:0000313" key="12">
    <source>
        <dbReference type="EMBL" id="RZF38048.1"/>
    </source>
</evidence>
<dbReference type="PANTHER" id="PTHR24399:SF23">
    <property type="entry name" value="C2H2-TYPE DOMAIN-CONTAINING PROTEIN"/>
    <property type="match status" value="1"/>
</dbReference>
<feature type="domain" description="C2H2-type" evidence="11">
    <location>
        <begin position="414"/>
        <end position="441"/>
    </location>
</feature>
<dbReference type="InterPro" id="IPR013087">
    <property type="entry name" value="Znf_C2H2_type"/>
</dbReference>
<feature type="region of interest" description="Disordered" evidence="10">
    <location>
        <begin position="1"/>
        <end position="24"/>
    </location>
</feature>
<evidence type="ECO:0000256" key="5">
    <source>
        <dbReference type="ARBA" id="ARBA00022833"/>
    </source>
</evidence>
<comment type="caution">
    <text evidence="12">The sequence shown here is derived from an EMBL/GenBank/DDBJ whole genome shotgun (WGS) entry which is preliminary data.</text>
</comment>
<dbReference type="FunFam" id="3.30.160.60:FF:000624">
    <property type="entry name" value="zinc finger protein 697"/>
    <property type="match status" value="1"/>
</dbReference>
<dbReference type="Proteomes" id="UP000291343">
    <property type="component" value="Unassembled WGS sequence"/>
</dbReference>
<keyword evidence="4 9" id="KW-0863">Zinc-finger</keyword>
<evidence type="ECO:0000256" key="4">
    <source>
        <dbReference type="ARBA" id="ARBA00022771"/>
    </source>
</evidence>
<feature type="domain" description="C2H2-type" evidence="11">
    <location>
        <begin position="266"/>
        <end position="293"/>
    </location>
</feature>
<dbReference type="SMART" id="SM00355">
    <property type="entry name" value="ZnF_C2H2"/>
    <property type="match status" value="10"/>
</dbReference>
<evidence type="ECO:0000256" key="9">
    <source>
        <dbReference type="PROSITE-ProRule" id="PRU00042"/>
    </source>
</evidence>
<dbReference type="Pfam" id="PF13912">
    <property type="entry name" value="zf-C2H2_6"/>
    <property type="match status" value="2"/>
</dbReference>
<feature type="domain" description="C2H2-type" evidence="11">
    <location>
        <begin position="384"/>
        <end position="411"/>
    </location>
</feature>
<keyword evidence="3" id="KW-0677">Repeat</keyword>
<dbReference type="GO" id="GO:0001227">
    <property type="term" value="F:DNA-binding transcription repressor activity, RNA polymerase II-specific"/>
    <property type="evidence" value="ECO:0007669"/>
    <property type="project" value="TreeGrafter"/>
</dbReference>
<dbReference type="EMBL" id="QKKF02022824">
    <property type="protein sequence ID" value="RZF38048.1"/>
    <property type="molecule type" value="Genomic_DNA"/>
</dbReference>
<keyword evidence="2" id="KW-0479">Metal-binding</keyword>
<evidence type="ECO:0000259" key="11">
    <source>
        <dbReference type="PROSITE" id="PS50157"/>
    </source>
</evidence>
<feature type="compositionally biased region" description="Basic and acidic residues" evidence="10">
    <location>
        <begin position="1"/>
        <end position="14"/>
    </location>
</feature>
<gene>
    <name evidence="12" type="ORF">LSTR_LSTR006447</name>
</gene>
<keyword evidence="6" id="KW-0805">Transcription regulation</keyword>
<keyword evidence="7" id="KW-0804">Transcription</keyword>
<evidence type="ECO:0000256" key="6">
    <source>
        <dbReference type="ARBA" id="ARBA00023015"/>
    </source>
</evidence>
<dbReference type="SMR" id="A0A482WX31"/>
<keyword evidence="5" id="KW-0862">Zinc</keyword>
<evidence type="ECO:0000256" key="3">
    <source>
        <dbReference type="ARBA" id="ARBA00022737"/>
    </source>
</evidence>
<evidence type="ECO:0000256" key="8">
    <source>
        <dbReference type="ARBA" id="ARBA00023242"/>
    </source>
</evidence>
<dbReference type="GO" id="GO:0008270">
    <property type="term" value="F:zinc ion binding"/>
    <property type="evidence" value="ECO:0007669"/>
    <property type="project" value="UniProtKB-KW"/>
</dbReference>
<dbReference type="PROSITE" id="PS50157">
    <property type="entry name" value="ZINC_FINGER_C2H2_2"/>
    <property type="match status" value="9"/>
</dbReference>
<dbReference type="SUPFAM" id="SSF57667">
    <property type="entry name" value="beta-beta-alpha zinc fingers"/>
    <property type="match status" value="6"/>
</dbReference>
<dbReference type="AlphaFoldDB" id="A0A482WX31"/>
<reference evidence="12 13" key="1">
    <citation type="journal article" date="2017" name="Gigascience">
        <title>Genome sequence of the small brown planthopper, Laodelphax striatellus.</title>
        <authorList>
            <person name="Zhu J."/>
            <person name="Jiang F."/>
            <person name="Wang X."/>
            <person name="Yang P."/>
            <person name="Bao Y."/>
            <person name="Zhao W."/>
            <person name="Wang W."/>
            <person name="Lu H."/>
            <person name="Wang Q."/>
            <person name="Cui N."/>
            <person name="Li J."/>
            <person name="Chen X."/>
            <person name="Luo L."/>
            <person name="Yu J."/>
            <person name="Kang L."/>
            <person name="Cui F."/>
        </authorList>
    </citation>
    <scope>NUCLEOTIDE SEQUENCE [LARGE SCALE GENOMIC DNA]</scope>
    <source>
        <strain evidence="12">Lst14</strain>
    </source>
</reference>
<feature type="domain" description="C2H2-type" evidence="11">
    <location>
        <begin position="355"/>
        <end position="383"/>
    </location>
</feature>
<evidence type="ECO:0000313" key="13">
    <source>
        <dbReference type="Proteomes" id="UP000291343"/>
    </source>
</evidence>
<dbReference type="Gene3D" id="3.30.160.60">
    <property type="entry name" value="Classic Zinc Finger"/>
    <property type="match status" value="6"/>
</dbReference>
<dbReference type="GO" id="GO:0000978">
    <property type="term" value="F:RNA polymerase II cis-regulatory region sequence-specific DNA binding"/>
    <property type="evidence" value="ECO:0007669"/>
    <property type="project" value="TreeGrafter"/>
</dbReference>
<feature type="domain" description="C2H2-type" evidence="11">
    <location>
        <begin position="327"/>
        <end position="354"/>
    </location>
</feature>
<evidence type="ECO:0000256" key="2">
    <source>
        <dbReference type="ARBA" id="ARBA00022723"/>
    </source>
</evidence>
<keyword evidence="8" id="KW-0539">Nucleus</keyword>
<feature type="domain" description="C2H2-type" evidence="11">
    <location>
        <begin position="205"/>
        <end position="232"/>
    </location>
</feature>
<dbReference type="Pfam" id="PF00096">
    <property type="entry name" value="zf-C2H2"/>
    <property type="match status" value="5"/>
</dbReference>
<dbReference type="PROSITE" id="PS00028">
    <property type="entry name" value="ZINC_FINGER_C2H2_1"/>
    <property type="match status" value="8"/>
</dbReference>
<evidence type="ECO:0000256" key="10">
    <source>
        <dbReference type="SAM" id="MobiDB-lite"/>
    </source>
</evidence>
<accession>A0A482WX31</accession>
<evidence type="ECO:0000256" key="1">
    <source>
        <dbReference type="ARBA" id="ARBA00004123"/>
    </source>
</evidence>
<comment type="subcellular location">
    <subcellularLocation>
        <location evidence="1">Nucleus</location>
    </subcellularLocation>
</comment>
<sequence length="452" mass="52150">MATKKSTSERRENEECSELDQWEDPRSFVAVNMVLSETESTEEEDNNKESRCCASIQTNGPENEVEAAAACNEERGSNSNNDGTFNSWSDPRYFVAVRMEQSSDYSENGSMVQGHQGGNDGMADSLNVVTQSSSVIEQQQQQQESQTTKAYFKCEVCTMAFENEDCYESHMKMHVQQIPCNVCGLLLLVGDLEKHMELHARSPVHICRVCNVGFQSIEQLITHIRSHSSICPNDRPYSCQLCDTAFQKIEALRAHVKQHRETEKPYVCITCGSLFVSSAELKTHSMTCKQQQPEESPAFVCETCRKSFTEKDSYIAHLREHTDEKPHKCDICNTCFTRKRYLTKHMRTHAGKRRYDCPVCSSSFYQEVHLNMHMEIHHVTERPFVCDRCNEAFTEQGLLEDHLEMHRRKERSTLRCPVCTLPFLQKVAFDRHIRKHFQEEEDRVRNAALWNN</sequence>
<dbReference type="InterPro" id="IPR036236">
    <property type="entry name" value="Znf_C2H2_sf"/>
</dbReference>
<proteinExistence type="predicted"/>
<dbReference type="InParanoid" id="A0A482WX31"/>
<dbReference type="OrthoDB" id="10064525at2759"/>
<feature type="domain" description="C2H2-type" evidence="11">
    <location>
        <begin position="299"/>
        <end position="326"/>
    </location>
</feature>
<feature type="domain" description="C2H2-type" evidence="11">
    <location>
        <begin position="152"/>
        <end position="179"/>
    </location>
</feature>
<protein>
    <recommendedName>
        <fullName evidence="11">C2H2-type domain-containing protein</fullName>
    </recommendedName>
</protein>
<dbReference type="STRING" id="195883.A0A482WX31"/>
<dbReference type="GO" id="GO:0005654">
    <property type="term" value="C:nucleoplasm"/>
    <property type="evidence" value="ECO:0007669"/>
    <property type="project" value="TreeGrafter"/>
</dbReference>
<name>A0A482WX31_LAOST</name>
<feature type="domain" description="C2H2-type" evidence="11">
    <location>
        <begin position="237"/>
        <end position="265"/>
    </location>
</feature>
<organism evidence="12 13">
    <name type="scientific">Laodelphax striatellus</name>
    <name type="common">Small brown planthopper</name>
    <name type="synonym">Delphax striatella</name>
    <dbReference type="NCBI Taxonomy" id="195883"/>
    <lineage>
        <taxon>Eukaryota</taxon>
        <taxon>Metazoa</taxon>
        <taxon>Ecdysozoa</taxon>
        <taxon>Arthropoda</taxon>
        <taxon>Hexapoda</taxon>
        <taxon>Insecta</taxon>
        <taxon>Pterygota</taxon>
        <taxon>Neoptera</taxon>
        <taxon>Paraneoptera</taxon>
        <taxon>Hemiptera</taxon>
        <taxon>Auchenorrhyncha</taxon>
        <taxon>Fulgoroidea</taxon>
        <taxon>Delphacidae</taxon>
        <taxon>Criomorphinae</taxon>
        <taxon>Laodelphax</taxon>
    </lineage>
</organism>
<keyword evidence="13" id="KW-1185">Reference proteome</keyword>
<evidence type="ECO:0000256" key="7">
    <source>
        <dbReference type="ARBA" id="ARBA00023163"/>
    </source>
</evidence>
<dbReference type="PANTHER" id="PTHR24399">
    <property type="entry name" value="ZINC FINGER AND BTB DOMAIN-CONTAINING"/>
    <property type="match status" value="1"/>
</dbReference>